<name>A0A1L3GMA8_9BACT</name>
<evidence type="ECO:0000313" key="1">
    <source>
        <dbReference type="EMBL" id="APG27025.1"/>
    </source>
</evidence>
<dbReference type="KEGG" id="pef:A7E78_03765"/>
<evidence type="ECO:0000313" key="2">
    <source>
        <dbReference type="Proteomes" id="UP000182517"/>
    </source>
</evidence>
<proteinExistence type="predicted"/>
<protein>
    <submittedName>
        <fullName evidence="1">Uncharacterized protein</fullName>
    </submittedName>
</protein>
<dbReference type="Proteomes" id="UP000182517">
    <property type="component" value="Chromosome"/>
</dbReference>
<keyword evidence="2" id="KW-1185">Reference proteome</keyword>
<dbReference type="RefSeq" id="WP_072282986.1">
    <property type="nucleotide sequence ID" value="NZ_CP015519.1"/>
</dbReference>
<dbReference type="EMBL" id="CP015519">
    <property type="protein sequence ID" value="APG27025.1"/>
    <property type="molecule type" value="Genomic_DNA"/>
</dbReference>
<accession>A0A1L3GMA8</accession>
<dbReference type="AlphaFoldDB" id="A0A1L3GMA8"/>
<gene>
    <name evidence="1" type="ORF">A7E78_03765</name>
</gene>
<reference evidence="1 2" key="1">
    <citation type="journal article" date="2017" name="Genome Announc.">
        <title>Complete Genome Sequences of Two Acetylene-Fermenting Pelobacter acetylenicus Strains.</title>
        <authorList>
            <person name="Sutton J.M."/>
            <person name="Baesman S.M."/>
            <person name="Fierst J.L."/>
            <person name="Poret-Peterson A.T."/>
            <person name="Oremland R.S."/>
            <person name="Dunlap D.S."/>
            <person name="Akob D.M."/>
        </authorList>
    </citation>
    <scope>NUCLEOTIDE SEQUENCE [LARGE SCALE GENOMIC DNA]</scope>
    <source>
        <strain evidence="1 2">SFB93</strain>
    </source>
</reference>
<sequence>MSPAYKFPWKRASREDLSPYAYPGRPQNKILTSIREKEKANPAPFSDRTLIRMDNSGAPDFEKPFNFTPFLRADWVESTENLNIPVCQILGCHSTNNLDNYQPGDTFKEVLFESLHGLGIIEESSKFLVGPASKDIEMPHVRDPEVPKSGSHGPLILSQYGDWFFIKNGQQRGIIAMYLIWQKYGDKGLLKNVKVNSYIPKHAGDV</sequence>
<organism evidence="1 2">
    <name type="scientific">Syntrophotalea acetylenivorans</name>
    <dbReference type="NCBI Taxonomy" id="1842532"/>
    <lineage>
        <taxon>Bacteria</taxon>
        <taxon>Pseudomonadati</taxon>
        <taxon>Thermodesulfobacteriota</taxon>
        <taxon>Desulfuromonadia</taxon>
        <taxon>Desulfuromonadales</taxon>
        <taxon>Syntrophotaleaceae</taxon>
        <taxon>Syntrophotalea</taxon>
    </lineage>
</organism>